<feature type="chain" id="PRO_5042292487" description="Yeast cell wall synthesis Kre9/Knh1-like N-terminal domain-containing protein" evidence="3">
    <location>
        <begin position="20"/>
        <end position="229"/>
    </location>
</feature>
<dbReference type="Pfam" id="PF10342">
    <property type="entry name" value="Kre9_KNH"/>
    <property type="match status" value="1"/>
</dbReference>
<sequence>MHFTTILAVSASLLTLGYAADPLSFTSWPADIAAGKPVTLTWTGANTNGPVTLTLRKGTSGNLQDVETITDQAKDGTFTWTPGANIKEGETYAFQVTQDGERNYSALLTAAAPANPQPTETTQTGTFGSTTTAPMTGTMTGTMSMSTGEMTGTSSRALISSAPSGTPSGTPTSSSATSSMSAEAPFGTEDVMDGKAASETGSVQSSASVSRYSVGLAAGAMAVLFYIGF</sequence>
<reference evidence="5 6" key="1">
    <citation type="journal article" date="2023" name="IMA Fungus">
        <title>Comparative genomic study of the Penicillium genus elucidates a diverse pangenome and 15 lateral gene transfer events.</title>
        <authorList>
            <person name="Petersen C."/>
            <person name="Sorensen T."/>
            <person name="Nielsen M.R."/>
            <person name="Sondergaard T.E."/>
            <person name="Sorensen J.L."/>
            <person name="Fitzpatrick D.A."/>
            <person name="Frisvad J.C."/>
            <person name="Nielsen K.L."/>
        </authorList>
    </citation>
    <scope>NUCLEOTIDE SEQUENCE [LARGE SCALE GENOMIC DNA]</scope>
    <source>
        <strain evidence="5 6">IBT 35679</strain>
    </source>
</reference>
<keyword evidence="1 3" id="KW-0732">Signal</keyword>
<proteinExistence type="predicted"/>
<organism evidence="5 6">
    <name type="scientific">Penicillium frequentans</name>
    <dbReference type="NCBI Taxonomy" id="3151616"/>
    <lineage>
        <taxon>Eukaryota</taxon>
        <taxon>Fungi</taxon>
        <taxon>Dikarya</taxon>
        <taxon>Ascomycota</taxon>
        <taxon>Pezizomycotina</taxon>
        <taxon>Eurotiomycetes</taxon>
        <taxon>Eurotiomycetidae</taxon>
        <taxon>Eurotiales</taxon>
        <taxon>Aspergillaceae</taxon>
        <taxon>Penicillium</taxon>
    </lineage>
</organism>
<keyword evidence="6" id="KW-1185">Reference proteome</keyword>
<comment type="caution">
    <text evidence="5">The sequence shown here is derived from an EMBL/GenBank/DDBJ whole genome shotgun (WGS) entry which is preliminary data.</text>
</comment>
<dbReference type="PANTHER" id="PTHR40633:SF6">
    <property type="entry name" value="MATRIX PROTEIN, PUTATIVE (AFU_ORTHOLOGUE AFUA_8G05410)-RELATED"/>
    <property type="match status" value="1"/>
</dbReference>
<feature type="region of interest" description="Disordered" evidence="2">
    <location>
        <begin position="148"/>
        <end position="182"/>
    </location>
</feature>
<gene>
    <name evidence="5" type="ORF">N7494_004796</name>
</gene>
<dbReference type="InterPro" id="IPR052982">
    <property type="entry name" value="SRP1/TIP1-like"/>
</dbReference>
<evidence type="ECO:0000313" key="5">
    <source>
        <dbReference type="EMBL" id="KAJ5547211.1"/>
    </source>
</evidence>
<evidence type="ECO:0000256" key="2">
    <source>
        <dbReference type="SAM" id="MobiDB-lite"/>
    </source>
</evidence>
<evidence type="ECO:0000259" key="4">
    <source>
        <dbReference type="Pfam" id="PF10342"/>
    </source>
</evidence>
<dbReference type="InterPro" id="IPR018466">
    <property type="entry name" value="Kre9/Knh1-like_N"/>
</dbReference>
<dbReference type="AlphaFoldDB" id="A0AAD6D3C2"/>
<evidence type="ECO:0000256" key="1">
    <source>
        <dbReference type="ARBA" id="ARBA00022729"/>
    </source>
</evidence>
<evidence type="ECO:0000313" key="6">
    <source>
        <dbReference type="Proteomes" id="UP001220324"/>
    </source>
</evidence>
<feature type="region of interest" description="Disordered" evidence="2">
    <location>
        <begin position="113"/>
        <end position="136"/>
    </location>
</feature>
<feature type="domain" description="Yeast cell wall synthesis Kre9/Knh1-like N-terminal" evidence="4">
    <location>
        <begin position="31"/>
        <end position="106"/>
    </location>
</feature>
<evidence type="ECO:0000256" key="3">
    <source>
        <dbReference type="SAM" id="SignalP"/>
    </source>
</evidence>
<feature type="compositionally biased region" description="Low complexity" evidence="2">
    <location>
        <begin position="119"/>
        <end position="136"/>
    </location>
</feature>
<dbReference type="Proteomes" id="UP001220324">
    <property type="component" value="Unassembled WGS sequence"/>
</dbReference>
<accession>A0AAD6D3C2</accession>
<feature type="signal peptide" evidence="3">
    <location>
        <begin position="1"/>
        <end position="19"/>
    </location>
</feature>
<protein>
    <recommendedName>
        <fullName evidence="4">Yeast cell wall synthesis Kre9/Knh1-like N-terminal domain-containing protein</fullName>
    </recommendedName>
</protein>
<name>A0AAD6D3C2_9EURO</name>
<dbReference type="PANTHER" id="PTHR40633">
    <property type="entry name" value="MATRIX PROTEIN, PUTATIVE (AFU_ORTHOLOGUE AFUA_8G05410)-RELATED"/>
    <property type="match status" value="1"/>
</dbReference>
<dbReference type="EMBL" id="JAQIZZ010000003">
    <property type="protein sequence ID" value="KAJ5547211.1"/>
    <property type="molecule type" value="Genomic_DNA"/>
</dbReference>